<dbReference type="SUPFAM" id="SSF54427">
    <property type="entry name" value="NTF2-like"/>
    <property type="match status" value="1"/>
</dbReference>
<dbReference type="Proteomes" id="UP000623608">
    <property type="component" value="Unassembled WGS sequence"/>
</dbReference>
<proteinExistence type="predicted"/>
<organism evidence="2 3">
    <name type="scientific">Paractinoplanes tereljensis</name>
    <dbReference type="NCBI Taxonomy" id="571912"/>
    <lineage>
        <taxon>Bacteria</taxon>
        <taxon>Bacillati</taxon>
        <taxon>Actinomycetota</taxon>
        <taxon>Actinomycetes</taxon>
        <taxon>Micromonosporales</taxon>
        <taxon>Micromonosporaceae</taxon>
        <taxon>Paractinoplanes</taxon>
    </lineage>
</organism>
<keyword evidence="3" id="KW-1185">Reference proteome</keyword>
<evidence type="ECO:0000259" key="1">
    <source>
        <dbReference type="Pfam" id="PF12680"/>
    </source>
</evidence>
<protein>
    <recommendedName>
        <fullName evidence="1">SnoaL-like domain-containing protein</fullName>
    </recommendedName>
</protein>
<dbReference type="AlphaFoldDB" id="A0A919NX11"/>
<sequence>MRISEKQAADWVAGYVKAWKSTDPADIAAVFAEDAESHEWPYDTAWIGLDAIVTGWQSRQDWQKGGWTFDWELLAINGDTFAVKGVGAYRELGNFDNLWVVTLNEAGKCVVLRMWNNEIK</sequence>
<dbReference type="EMBL" id="BOMY01000064">
    <property type="protein sequence ID" value="GIF26800.1"/>
    <property type="molecule type" value="Genomic_DNA"/>
</dbReference>
<evidence type="ECO:0000313" key="2">
    <source>
        <dbReference type="EMBL" id="GIF26800.1"/>
    </source>
</evidence>
<name>A0A919NX11_9ACTN</name>
<dbReference type="InterPro" id="IPR032710">
    <property type="entry name" value="NTF2-like_dom_sf"/>
</dbReference>
<dbReference type="Pfam" id="PF12680">
    <property type="entry name" value="SnoaL_2"/>
    <property type="match status" value="1"/>
</dbReference>
<reference evidence="2" key="1">
    <citation type="submission" date="2021-01" db="EMBL/GenBank/DDBJ databases">
        <title>Whole genome shotgun sequence of Actinoplanes tereljensis NBRC 105297.</title>
        <authorList>
            <person name="Komaki H."/>
            <person name="Tamura T."/>
        </authorList>
    </citation>
    <scope>NUCLEOTIDE SEQUENCE</scope>
    <source>
        <strain evidence="2">NBRC 105297</strain>
    </source>
</reference>
<accession>A0A919NX11</accession>
<gene>
    <name evidence="2" type="ORF">Ate02nite_95300</name>
</gene>
<dbReference type="Gene3D" id="3.10.450.50">
    <property type="match status" value="1"/>
</dbReference>
<evidence type="ECO:0000313" key="3">
    <source>
        <dbReference type="Proteomes" id="UP000623608"/>
    </source>
</evidence>
<comment type="caution">
    <text evidence="2">The sequence shown here is derived from an EMBL/GenBank/DDBJ whole genome shotgun (WGS) entry which is preliminary data.</text>
</comment>
<feature type="domain" description="SnoaL-like" evidence="1">
    <location>
        <begin position="12"/>
        <end position="90"/>
    </location>
</feature>
<dbReference type="InterPro" id="IPR037401">
    <property type="entry name" value="SnoaL-like"/>
</dbReference>
<dbReference type="RefSeq" id="WP_203814593.1">
    <property type="nucleotide sequence ID" value="NZ_BOMY01000064.1"/>
</dbReference>